<dbReference type="InterPro" id="IPR001375">
    <property type="entry name" value="Peptidase_S9_cat"/>
</dbReference>
<comment type="caution">
    <text evidence="4">The sequence shown here is derived from an EMBL/GenBank/DDBJ whole genome shotgun (WGS) entry which is preliminary data.</text>
</comment>
<sequence>MKQRIAAILGCAMGVWASAVGAADLDGLLKRSAYNDIVISPDGSHYAVTVAQEDRTGLAIMRRSDKQIVSAFKLLKDEHVGELMWASNTRLLMTTQRKLGKLDQPRETGELLALDLGKSRPEPLIGYRSGDASVGRAGRSDELAALSVQRLPGNTRNVLVTVSPYSRRETWSRVDRMDVENARRVIVARAPIRDARFYTDNAGVVRMVTGSAEDNVGKLYHRPNDTAEWTLIHDAAQTQRREFPIGFAADNRTAYLQVEMPEGPDAIVAYDTQTGQRRELMRDAVSDPTRFITAHGASLMPVGVEFGNGAPRTAFFDEKGPDALMQRRLERSFPGMAVRVSSVSDDGALSLILVSSDREPGSYFLFDNAAKQAQFVLARREWIDPAAMAPMRTIAFKARDGMQLHGLLTRPTNATAAGPLVVLPHGGPFGIADQWGFAQEVQLLAQAGYSVLQLNYRGSGQHGWAYLQAGARGWGLAMQDDLTDATRWAIAEKIADPGRICIYGASYGAYAALMGAAKEPALYRCAAGYVGVYDLPMMVKEDSKRSVRLGNWADDWVGKPSELAAVSPNLLADRIKVPVFLAAGGEDEVAPIKHSERMEKALRAAGVPVETLYYPTEGHGFYTQEHQKAFYTRLLAFLDRHIGRTGAVAAKPD</sequence>
<dbReference type="GO" id="GO:0006508">
    <property type="term" value="P:proteolysis"/>
    <property type="evidence" value="ECO:0007669"/>
    <property type="project" value="InterPro"/>
</dbReference>
<dbReference type="Pfam" id="PF00326">
    <property type="entry name" value="Peptidase_S9"/>
    <property type="match status" value="1"/>
</dbReference>
<feature type="domain" description="Peptidase S9 prolyl oligopeptidase catalytic" evidence="3">
    <location>
        <begin position="435"/>
        <end position="643"/>
    </location>
</feature>
<name>A0A4Q1K063_9GAMM</name>
<dbReference type="GO" id="GO:0004252">
    <property type="term" value="F:serine-type endopeptidase activity"/>
    <property type="evidence" value="ECO:0007669"/>
    <property type="project" value="TreeGrafter"/>
</dbReference>
<reference evidence="4 5" key="1">
    <citation type="submission" date="2019-01" db="EMBL/GenBank/DDBJ databases">
        <title>Pseudoxanthomonas composti sp. nov., isolated from compost.</title>
        <authorList>
            <person name="Yang G."/>
        </authorList>
    </citation>
    <scope>NUCLEOTIDE SEQUENCE [LARGE SCALE GENOMIC DNA]</scope>
    <source>
        <strain evidence="4 5">GSS15</strain>
    </source>
</reference>
<protein>
    <submittedName>
        <fullName evidence="4">S9 family peptidase</fullName>
    </submittedName>
</protein>
<organism evidence="4 5">
    <name type="scientific">Pseudoxanthomonas composti</name>
    <dbReference type="NCBI Taxonomy" id="2137479"/>
    <lineage>
        <taxon>Bacteria</taxon>
        <taxon>Pseudomonadati</taxon>
        <taxon>Pseudomonadota</taxon>
        <taxon>Gammaproteobacteria</taxon>
        <taxon>Lysobacterales</taxon>
        <taxon>Lysobacteraceae</taxon>
        <taxon>Pseudoxanthomonas</taxon>
    </lineage>
</organism>
<feature type="signal peptide" evidence="2">
    <location>
        <begin position="1"/>
        <end position="22"/>
    </location>
</feature>
<evidence type="ECO:0000313" key="4">
    <source>
        <dbReference type="EMBL" id="RXR08562.1"/>
    </source>
</evidence>
<keyword evidence="5" id="KW-1185">Reference proteome</keyword>
<dbReference type="OrthoDB" id="4269629at2"/>
<proteinExistence type="predicted"/>
<accession>A0A4Q1K063</accession>
<dbReference type="SUPFAM" id="SSF53474">
    <property type="entry name" value="alpha/beta-Hydrolases"/>
    <property type="match status" value="1"/>
</dbReference>
<feature type="chain" id="PRO_5020623977" evidence="2">
    <location>
        <begin position="23"/>
        <end position="653"/>
    </location>
</feature>
<evidence type="ECO:0000259" key="3">
    <source>
        <dbReference type="Pfam" id="PF00326"/>
    </source>
</evidence>
<keyword evidence="1" id="KW-0378">Hydrolase</keyword>
<dbReference type="RefSeq" id="WP_129469453.1">
    <property type="nucleotide sequence ID" value="NZ_SAWZ01000001.1"/>
</dbReference>
<evidence type="ECO:0000256" key="2">
    <source>
        <dbReference type="SAM" id="SignalP"/>
    </source>
</evidence>
<dbReference type="AlphaFoldDB" id="A0A4Q1K063"/>
<evidence type="ECO:0000313" key="5">
    <source>
        <dbReference type="Proteomes" id="UP000289784"/>
    </source>
</evidence>
<dbReference type="PANTHER" id="PTHR42776">
    <property type="entry name" value="SERINE PEPTIDASE S9 FAMILY MEMBER"/>
    <property type="match status" value="1"/>
</dbReference>
<dbReference type="Proteomes" id="UP000289784">
    <property type="component" value="Unassembled WGS sequence"/>
</dbReference>
<dbReference type="Gene3D" id="3.40.50.1820">
    <property type="entry name" value="alpha/beta hydrolase"/>
    <property type="match status" value="1"/>
</dbReference>
<dbReference type="EMBL" id="SAWZ01000001">
    <property type="protein sequence ID" value="RXR08562.1"/>
    <property type="molecule type" value="Genomic_DNA"/>
</dbReference>
<evidence type="ECO:0000256" key="1">
    <source>
        <dbReference type="ARBA" id="ARBA00022801"/>
    </source>
</evidence>
<dbReference type="InterPro" id="IPR029058">
    <property type="entry name" value="AB_hydrolase_fold"/>
</dbReference>
<dbReference type="PANTHER" id="PTHR42776:SF27">
    <property type="entry name" value="DIPEPTIDYL PEPTIDASE FAMILY MEMBER 6"/>
    <property type="match status" value="1"/>
</dbReference>
<gene>
    <name evidence="4" type="ORF">EPA99_01715</name>
</gene>
<dbReference type="SUPFAM" id="SSF82171">
    <property type="entry name" value="DPP6 N-terminal domain-like"/>
    <property type="match status" value="1"/>
</dbReference>
<keyword evidence="2" id="KW-0732">Signal</keyword>